<organism evidence="2 3">
    <name type="scientific">Sesamum alatum</name>
    <dbReference type="NCBI Taxonomy" id="300844"/>
    <lineage>
        <taxon>Eukaryota</taxon>
        <taxon>Viridiplantae</taxon>
        <taxon>Streptophyta</taxon>
        <taxon>Embryophyta</taxon>
        <taxon>Tracheophyta</taxon>
        <taxon>Spermatophyta</taxon>
        <taxon>Magnoliopsida</taxon>
        <taxon>eudicotyledons</taxon>
        <taxon>Gunneridae</taxon>
        <taxon>Pentapetalae</taxon>
        <taxon>asterids</taxon>
        <taxon>lamiids</taxon>
        <taxon>Lamiales</taxon>
        <taxon>Pedaliaceae</taxon>
        <taxon>Sesamum</taxon>
    </lineage>
</organism>
<reference evidence="2" key="2">
    <citation type="journal article" date="2024" name="Plant">
        <title>Genomic evolution and insights into agronomic trait innovations of Sesamum species.</title>
        <authorList>
            <person name="Miao H."/>
            <person name="Wang L."/>
            <person name="Qu L."/>
            <person name="Liu H."/>
            <person name="Sun Y."/>
            <person name="Le M."/>
            <person name="Wang Q."/>
            <person name="Wei S."/>
            <person name="Zheng Y."/>
            <person name="Lin W."/>
            <person name="Duan Y."/>
            <person name="Cao H."/>
            <person name="Xiong S."/>
            <person name="Wang X."/>
            <person name="Wei L."/>
            <person name="Li C."/>
            <person name="Ma Q."/>
            <person name="Ju M."/>
            <person name="Zhao R."/>
            <person name="Li G."/>
            <person name="Mu C."/>
            <person name="Tian Q."/>
            <person name="Mei H."/>
            <person name="Zhang T."/>
            <person name="Gao T."/>
            <person name="Zhang H."/>
        </authorList>
    </citation>
    <scope>NUCLEOTIDE SEQUENCE</scope>
    <source>
        <strain evidence="2">3651</strain>
    </source>
</reference>
<comment type="caution">
    <text evidence="2">The sequence shown here is derived from an EMBL/GenBank/DDBJ whole genome shotgun (WGS) entry which is preliminary data.</text>
</comment>
<reference evidence="2" key="1">
    <citation type="submission" date="2020-06" db="EMBL/GenBank/DDBJ databases">
        <authorList>
            <person name="Li T."/>
            <person name="Hu X."/>
            <person name="Zhang T."/>
            <person name="Song X."/>
            <person name="Zhang H."/>
            <person name="Dai N."/>
            <person name="Sheng W."/>
            <person name="Hou X."/>
            <person name="Wei L."/>
        </authorList>
    </citation>
    <scope>NUCLEOTIDE SEQUENCE</scope>
    <source>
        <strain evidence="2">3651</strain>
        <tissue evidence="2">Leaf</tissue>
    </source>
</reference>
<dbReference type="PANTHER" id="PTHR47584">
    <property type="match status" value="1"/>
</dbReference>
<dbReference type="AlphaFoldDB" id="A0AAE1XSZ2"/>
<name>A0AAE1XSZ2_9LAMI</name>
<dbReference type="PANTHER" id="PTHR47584:SF14">
    <property type="entry name" value="L10-INTERACTING MYB DOMAIN-CONTAINING PROTEIN-LIKE"/>
    <property type="match status" value="1"/>
</dbReference>
<protein>
    <submittedName>
        <fullName evidence="2">Uncharacterized protein</fullName>
    </submittedName>
</protein>
<sequence>MRRLQERYQAFNHLLTMVGFTWFPISNKVKATARYWQNAIATVPNARWYRWNEEAEYERLAIIFEPPMGENVDEGLAVNPVVESVDEEDNVARDEGEEEEDTEGVGSEERNDSLQEEEDDNDGGYSDLERMHSDFEFGDD</sequence>
<evidence type="ECO:0000313" key="3">
    <source>
        <dbReference type="Proteomes" id="UP001293254"/>
    </source>
</evidence>
<feature type="compositionally biased region" description="Acidic residues" evidence="1">
    <location>
        <begin position="84"/>
        <end position="103"/>
    </location>
</feature>
<dbReference type="Proteomes" id="UP001293254">
    <property type="component" value="Unassembled WGS sequence"/>
</dbReference>
<gene>
    <name evidence="2" type="ORF">Salat_2528400</name>
</gene>
<proteinExistence type="predicted"/>
<evidence type="ECO:0000256" key="1">
    <source>
        <dbReference type="SAM" id="MobiDB-lite"/>
    </source>
</evidence>
<dbReference type="EMBL" id="JACGWO010000010">
    <property type="protein sequence ID" value="KAK4417029.1"/>
    <property type="molecule type" value="Genomic_DNA"/>
</dbReference>
<accession>A0AAE1XSZ2</accession>
<feature type="region of interest" description="Disordered" evidence="1">
    <location>
        <begin position="80"/>
        <end position="140"/>
    </location>
</feature>
<feature type="compositionally biased region" description="Basic and acidic residues" evidence="1">
    <location>
        <begin position="127"/>
        <end position="140"/>
    </location>
</feature>
<dbReference type="InterPro" id="IPR045026">
    <property type="entry name" value="LIMYB"/>
</dbReference>
<keyword evidence="3" id="KW-1185">Reference proteome</keyword>
<evidence type="ECO:0000313" key="2">
    <source>
        <dbReference type="EMBL" id="KAK4417029.1"/>
    </source>
</evidence>